<keyword evidence="5 9" id="KW-0547">Nucleotide-binding</keyword>
<dbReference type="GO" id="GO:0005975">
    <property type="term" value="P:carbohydrate metabolic process"/>
    <property type="evidence" value="ECO:0007669"/>
    <property type="project" value="InterPro"/>
</dbReference>
<dbReference type="InterPro" id="IPR027417">
    <property type="entry name" value="P-loop_NTPase"/>
</dbReference>
<evidence type="ECO:0000256" key="9">
    <source>
        <dbReference type="RuleBase" id="RU363066"/>
    </source>
</evidence>
<accession>A0A928VVN1</accession>
<keyword evidence="6 9" id="KW-0418">Kinase</keyword>
<keyword evidence="7 9" id="KW-0067">ATP-binding</keyword>
<evidence type="ECO:0000313" key="10">
    <source>
        <dbReference type="EMBL" id="MBE9033322.1"/>
    </source>
</evidence>
<evidence type="ECO:0000256" key="4">
    <source>
        <dbReference type="ARBA" id="ARBA00022679"/>
    </source>
</evidence>
<reference evidence="10" key="1">
    <citation type="submission" date="2020-10" db="EMBL/GenBank/DDBJ databases">
        <authorList>
            <person name="Castelo-Branco R."/>
            <person name="Eusebio N."/>
            <person name="Adriana R."/>
            <person name="Vieira A."/>
            <person name="Brugerolle De Fraissinette N."/>
            <person name="Rezende De Castro R."/>
            <person name="Schneider M.P."/>
            <person name="Vasconcelos V."/>
            <person name="Leao P.N."/>
        </authorList>
    </citation>
    <scope>NUCLEOTIDE SEQUENCE</scope>
    <source>
        <strain evidence="10">LEGE 11480</strain>
    </source>
</reference>
<gene>
    <name evidence="10" type="ORF">IQ266_26670</name>
</gene>
<keyword evidence="11" id="KW-1185">Reference proteome</keyword>
<name>A0A928VVN1_9CYAN</name>
<dbReference type="Proteomes" id="UP000625316">
    <property type="component" value="Unassembled WGS sequence"/>
</dbReference>
<evidence type="ECO:0000256" key="1">
    <source>
        <dbReference type="ARBA" id="ARBA00004761"/>
    </source>
</evidence>
<dbReference type="GO" id="GO:0005737">
    <property type="term" value="C:cytoplasm"/>
    <property type="evidence" value="ECO:0007669"/>
    <property type="project" value="TreeGrafter"/>
</dbReference>
<dbReference type="InterPro" id="IPR006001">
    <property type="entry name" value="Therm_gnt_kin"/>
</dbReference>
<comment type="pathway">
    <text evidence="1">Carbohydrate acid metabolism.</text>
</comment>
<dbReference type="CDD" id="cd02021">
    <property type="entry name" value="GntK"/>
    <property type="match status" value="1"/>
</dbReference>
<dbReference type="GO" id="GO:0046316">
    <property type="term" value="F:gluconokinase activity"/>
    <property type="evidence" value="ECO:0007669"/>
    <property type="project" value="UniProtKB-EC"/>
</dbReference>
<dbReference type="EMBL" id="JADEXQ010000178">
    <property type="protein sequence ID" value="MBE9033322.1"/>
    <property type="molecule type" value="Genomic_DNA"/>
</dbReference>
<comment type="similarity">
    <text evidence="2 9">Belongs to the gluconokinase GntK/GntV family.</text>
</comment>
<dbReference type="SUPFAM" id="SSF52540">
    <property type="entry name" value="P-loop containing nucleoside triphosphate hydrolases"/>
    <property type="match status" value="1"/>
</dbReference>
<comment type="caution">
    <text evidence="10">The sequence shown here is derived from an EMBL/GenBank/DDBJ whole genome shotgun (WGS) entry which is preliminary data.</text>
</comment>
<dbReference type="PANTHER" id="PTHR43442">
    <property type="entry name" value="GLUCONOKINASE-RELATED"/>
    <property type="match status" value="1"/>
</dbReference>
<evidence type="ECO:0000256" key="2">
    <source>
        <dbReference type="ARBA" id="ARBA00008420"/>
    </source>
</evidence>
<evidence type="ECO:0000256" key="6">
    <source>
        <dbReference type="ARBA" id="ARBA00022777"/>
    </source>
</evidence>
<evidence type="ECO:0000256" key="8">
    <source>
        <dbReference type="ARBA" id="ARBA00048090"/>
    </source>
</evidence>
<dbReference type="Pfam" id="PF13671">
    <property type="entry name" value="AAA_33"/>
    <property type="match status" value="1"/>
</dbReference>
<dbReference type="AlphaFoldDB" id="A0A928VVN1"/>
<comment type="catalytic activity">
    <reaction evidence="8 9">
        <text>D-gluconate + ATP = 6-phospho-D-gluconate + ADP + H(+)</text>
        <dbReference type="Rhea" id="RHEA:19433"/>
        <dbReference type="ChEBI" id="CHEBI:15378"/>
        <dbReference type="ChEBI" id="CHEBI:18391"/>
        <dbReference type="ChEBI" id="CHEBI:30616"/>
        <dbReference type="ChEBI" id="CHEBI:58759"/>
        <dbReference type="ChEBI" id="CHEBI:456216"/>
        <dbReference type="EC" id="2.7.1.12"/>
    </reaction>
</comment>
<protein>
    <recommendedName>
        <fullName evidence="3 9">Gluconokinase</fullName>
        <ecNumber evidence="3 9">2.7.1.12</ecNumber>
    </recommendedName>
</protein>
<evidence type="ECO:0000256" key="5">
    <source>
        <dbReference type="ARBA" id="ARBA00022741"/>
    </source>
</evidence>
<dbReference type="Gene3D" id="3.40.50.300">
    <property type="entry name" value="P-loop containing nucleotide triphosphate hydrolases"/>
    <property type="match status" value="1"/>
</dbReference>
<evidence type="ECO:0000256" key="7">
    <source>
        <dbReference type="ARBA" id="ARBA00022840"/>
    </source>
</evidence>
<evidence type="ECO:0000256" key="3">
    <source>
        <dbReference type="ARBA" id="ARBA00012054"/>
    </source>
</evidence>
<dbReference type="GO" id="GO:0005524">
    <property type="term" value="F:ATP binding"/>
    <property type="evidence" value="ECO:0007669"/>
    <property type="project" value="UniProtKB-KW"/>
</dbReference>
<organism evidence="10 11">
    <name type="scientific">Romeriopsis navalis LEGE 11480</name>
    <dbReference type="NCBI Taxonomy" id="2777977"/>
    <lineage>
        <taxon>Bacteria</taxon>
        <taxon>Bacillati</taxon>
        <taxon>Cyanobacteriota</taxon>
        <taxon>Cyanophyceae</taxon>
        <taxon>Leptolyngbyales</taxon>
        <taxon>Leptolyngbyaceae</taxon>
        <taxon>Romeriopsis</taxon>
        <taxon>Romeriopsis navalis</taxon>
    </lineage>
</organism>
<dbReference type="PANTHER" id="PTHR43442:SF3">
    <property type="entry name" value="GLUCONOKINASE-RELATED"/>
    <property type="match status" value="1"/>
</dbReference>
<dbReference type="EC" id="2.7.1.12" evidence="3 9"/>
<evidence type="ECO:0000313" key="11">
    <source>
        <dbReference type="Proteomes" id="UP000625316"/>
    </source>
</evidence>
<dbReference type="NCBIfam" id="TIGR01313">
    <property type="entry name" value="therm_gnt_kin"/>
    <property type="match status" value="1"/>
</dbReference>
<sequence>MVGVAGSGKTRIGRLLAEKLECDFLEGDRRHPALNIAKMLAQAPLTDGDRTDWLEAMVADVQRAVDGRYETVMTCSALKLAYRKKLRLNDRVQLVWIRVSEAELQHRLTQRESHYLSPQMLQSQLDTFEPIESSEQAIVVDGMQAPREIVDDILAQVQRQCPSIAQPWWER</sequence>
<keyword evidence="4 9" id="KW-0808">Transferase</keyword>
<proteinExistence type="inferred from homology"/>